<dbReference type="Pfam" id="PF07776">
    <property type="entry name" value="zf-AD"/>
    <property type="match status" value="1"/>
</dbReference>
<keyword evidence="1" id="KW-0863">Zinc-finger</keyword>
<feature type="binding site" evidence="1">
    <location>
        <position position="12"/>
    </location>
    <ligand>
        <name>Zn(2+)</name>
        <dbReference type="ChEBI" id="CHEBI:29105"/>
    </ligand>
</feature>
<feature type="compositionally biased region" description="Acidic residues" evidence="2">
    <location>
        <begin position="110"/>
        <end position="121"/>
    </location>
</feature>
<dbReference type="SMART" id="SM00868">
    <property type="entry name" value="zf-AD"/>
    <property type="match status" value="1"/>
</dbReference>
<feature type="binding site" evidence="1">
    <location>
        <position position="9"/>
    </location>
    <ligand>
        <name>Zn(2+)</name>
        <dbReference type="ChEBI" id="CHEBI:29105"/>
    </ligand>
</feature>
<name>A0A8D8B4Y3_CULPI</name>
<feature type="binding site" evidence="1">
    <location>
        <position position="52"/>
    </location>
    <ligand>
        <name>Zn(2+)</name>
        <dbReference type="ChEBI" id="CHEBI:29105"/>
    </ligand>
</feature>
<dbReference type="PROSITE" id="PS51915">
    <property type="entry name" value="ZAD"/>
    <property type="match status" value="1"/>
</dbReference>
<evidence type="ECO:0000313" key="4">
    <source>
        <dbReference type="EMBL" id="CAG6465441.1"/>
    </source>
</evidence>
<feature type="compositionally biased region" description="Acidic residues" evidence="2">
    <location>
        <begin position="86"/>
        <end position="97"/>
    </location>
</feature>
<feature type="domain" description="ZAD" evidence="3">
    <location>
        <begin position="7"/>
        <end position="79"/>
    </location>
</feature>
<reference evidence="4" key="1">
    <citation type="submission" date="2021-05" db="EMBL/GenBank/DDBJ databases">
        <authorList>
            <person name="Alioto T."/>
            <person name="Alioto T."/>
            <person name="Gomez Garrido J."/>
        </authorList>
    </citation>
    <scope>NUCLEOTIDE SEQUENCE</scope>
</reference>
<feature type="region of interest" description="Disordered" evidence="2">
    <location>
        <begin position="110"/>
        <end position="184"/>
    </location>
</feature>
<feature type="region of interest" description="Disordered" evidence="2">
    <location>
        <begin position="78"/>
        <end position="97"/>
    </location>
</feature>
<dbReference type="GO" id="GO:0005634">
    <property type="term" value="C:nucleus"/>
    <property type="evidence" value="ECO:0007669"/>
    <property type="project" value="InterPro"/>
</dbReference>
<feature type="compositionally biased region" description="Basic residues" evidence="2">
    <location>
        <begin position="128"/>
        <end position="148"/>
    </location>
</feature>
<sequence length="184" mass="20397">MPKSLASFCRLCLTKTASKVPVFGGDQENVTNLLALIELSINPETESDAVLCFDCVVTLETFLQYKDQCHVNDAFLKTLPPKDSAEDSEASEEEEDAVAMECDILQVEDDGAESGDSELVEVVEPQKKAKSKVSPKPKKEIRKAKQLKVVKVAEDPLNIKRSSRVQRQKAKPEPSPKKKTHRAE</sequence>
<dbReference type="PANTHER" id="PTHR39942">
    <property type="entry name" value="BCDNA.LD26519-RELATED"/>
    <property type="match status" value="1"/>
</dbReference>
<accession>A0A8D8B4Y3</accession>
<evidence type="ECO:0000256" key="1">
    <source>
        <dbReference type="PROSITE-ProRule" id="PRU01263"/>
    </source>
</evidence>
<dbReference type="InterPro" id="IPR012934">
    <property type="entry name" value="Znf_AD"/>
</dbReference>
<dbReference type="PANTHER" id="PTHR39942:SF1">
    <property type="entry name" value="BCDNA.LD26519-RELATED"/>
    <property type="match status" value="1"/>
</dbReference>
<dbReference type="AlphaFoldDB" id="A0A8D8B4Y3"/>
<dbReference type="SUPFAM" id="SSF57716">
    <property type="entry name" value="Glucocorticoid receptor-like (DNA-binding domain)"/>
    <property type="match status" value="1"/>
</dbReference>
<feature type="binding site" evidence="1">
    <location>
        <position position="55"/>
    </location>
    <ligand>
        <name>Zn(2+)</name>
        <dbReference type="ChEBI" id="CHEBI:29105"/>
    </ligand>
</feature>
<proteinExistence type="predicted"/>
<evidence type="ECO:0000256" key="2">
    <source>
        <dbReference type="SAM" id="MobiDB-lite"/>
    </source>
</evidence>
<keyword evidence="1" id="KW-0479">Metal-binding</keyword>
<protein>
    <submittedName>
        <fullName evidence="4">(northern house mosquito) hypothetical protein</fullName>
    </submittedName>
</protein>
<dbReference type="GO" id="GO:0008270">
    <property type="term" value="F:zinc ion binding"/>
    <property type="evidence" value="ECO:0007669"/>
    <property type="project" value="UniProtKB-UniRule"/>
</dbReference>
<dbReference type="Gene3D" id="3.40.1800.20">
    <property type="match status" value="1"/>
</dbReference>
<organism evidence="4">
    <name type="scientific">Culex pipiens</name>
    <name type="common">House mosquito</name>
    <dbReference type="NCBI Taxonomy" id="7175"/>
    <lineage>
        <taxon>Eukaryota</taxon>
        <taxon>Metazoa</taxon>
        <taxon>Ecdysozoa</taxon>
        <taxon>Arthropoda</taxon>
        <taxon>Hexapoda</taxon>
        <taxon>Insecta</taxon>
        <taxon>Pterygota</taxon>
        <taxon>Neoptera</taxon>
        <taxon>Endopterygota</taxon>
        <taxon>Diptera</taxon>
        <taxon>Nematocera</taxon>
        <taxon>Culicoidea</taxon>
        <taxon>Culicidae</taxon>
        <taxon>Culicinae</taxon>
        <taxon>Culicini</taxon>
        <taxon>Culex</taxon>
        <taxon>Culex</taxon>
    </lineage>
</organism>
<dbReference type="EMBL" id="HBUE01053356">
    <property type="protein sequence ID" value="CAG6465441.1"/>
    <property type="molecule type" value="Transcribed_RNA"/>
</dbReference>
<feature type="compositionally biased region" description="Basic and acidic residues" evidence="2">
    <location>
        <begin position="170"/>
        <end position="184"/>
    </location>
</feature>
<keyword evidence="1" id="KW-0862">Zinc</keyword>
<evidence type="ECO:0000259" key="3">
    <source>
        <dbReference type="PROSITE" id="PS51915"/>
    </source>
</evidence>